<feature type="domain" description="Beta-lactamase-related" evidence="1">
    <location>
        <begin position="1"/>
        <end position="101"/>
    </location>
</feature>
<evidence type="ECO:0000313" key="3">
    <source>
        <dbReference type="Proteomes" id="UP000230423"/>
    </source>
</evidence>
<name>A0A2G9TTA4_TELCI</name>
<dbReference type="PANTHER" id="PTHR43319">
    <property type="entry name" value="BETA-LACTAMASE-RELATED"/>
    <property type="match status" value="1"/>
</dbReference>
<proteinExistence type="predicted"/>
<protein>
    <recommendedName>
        <fullName evidence="1">Beta-lactamase-related domain-containing protein</fullName>
    </recommendedName>
</protein>
<dbReference type="Pfam" id="PF00144">
    <property type="entry name" value="Beta-lactamase"/>
    <property type="match status" value="1"/>
</dbReference>
<accession>A0A2G9TTA4</accession>
<reference evidence="2 3" key="1">
    <citation type="submission" date="2015-09" db="EMBL/GenBank/DDBJ databases">
        <title>Draft genome of the parasitic nematode Teladorsagia circumcincta isolate WARC Sus (inbred).</title>
        <authorList>
            <person name="Mitreva M."/>
        </authorList>
    </citation>
    <scope>NUCLEOTIDE SEQUENCE [LARGE SCALE GENOMIC DNA]</scope>
    <source>
        <strain evidence="2 3">S</strain>
    </source>
</reference>
<dbReference type="Proteomes" id="UP000230423">
    <property type="component" value="Unassembled WGS sequence"/>
</dbReference>
<keyword evidence="3" id="KW-1185">Reference proteome</keyword>
<dbReference type="InterPro" id="IPR012338">
    <property type="entry name" value="Beta-lactam/transpept-like"/>
</dbReference>
<feature type="non-terminal residue" evidence="2">
    <location>
        <position position="1"/>
    </location>
</feature>
<dbReference type="PANTHER" id="PTHR43319:SF3">
    <property type="entry name" value="BETA-LACTAMASE-RELATED DOMAIN-CONTAINING PROTEIN"/>
    <property type="match status" value="1"/>
</dbReference>
<dbReference type="EMBL" id="KZ354112">
    <property type="protein sequence ID" value="PIO61155.1"/>
    <property type="molecule type" value="Genomic_DNA"/>
</dbReference>
<sequence length="185" mass="20821">VTTFWPEFGKNGKGNITIRDVLDHRAGLITFGREFGLEEAKNSNVIAELIETATPLWTPGSHRGYHAFTYGFVVDRIIRRLHPKGYDVPTIYKEEIWEEGRTLVCNLSKDPIPYNDPAVRELSLTSCMGIGTALGFAQAIQQVFKKNMIPDSIRKIISEPTATEEDIVLAEEKSFGHGFIYARHP</sequence>
<dbReference type="AlphaFoldDB" id="A0A2G9TTA4"/>
<dbReference type="InterPro" id="IPR001466">
    <property type="entry name" value="Beta-lactam-related"/>
</dbReference>
<dbReference type="Gene3D" id="3.40.710.10">
    <property type="entry name" value="DD-peptidase/beta-lactamase superfamily"/>
    <property type="match status" value="1"/>
</dbReference>
<feature type="non-terminal residue" evidence="2">
    <location>
        <position position="185"/>
    </location>
</feature>
<dbReference type="InterPro" id="IPR052907">
    <property type="entry name" value="Beta-lactamase/esterase"/>
</dbReference>
<evidence type="ECO:0000313" key="2">
    <source>
        <dbReference type="EMBL" id="PIO61155.1"/>
    </source>
</evidence>
<dbReference type="SUPFAM" id="SSF56601">
    <property type="entry name" value="beta-lactamase/transpeptidase-like"/>
    <property type="match status" value="1"/>
</dbReference>
<gene>
    <name evidence="2" type="ORF">TELCIR_17330</name>
</gene>
<dbReference type="OrthoDB" id="5946976at2759"/>
<evidence type="ECO:0000259" key="1">
    <source>
        <dbReference type="Pfam" id="PF00144"/>
    </source>
</evidence>
<organism evidence="2 3">
    <name type="scientific">Teladorsagia circumcincta</name>
    <name type="common">Brown stomach worm</name>
    <name type="synonym">Ostertagia circumcincta</name>
    <dbReference type="NCBI Taxonomy" id="45464"/>
    <lineage>
        <taxon>Eukaryota</taxon>
        <taxon>Metazoa</taxon>
        <taxon>Ecdysozoa</taxon>
        <taxon>Nematoda</taxon>
        <taxon>Chromadorea</taxon>
        <taxon>Rhabditida</taxon>
        <taxon>Rhabditina</taxon>
        <taxon>Rhabditomorpha</taxon>
        <taxon>Strongyloidea</taxon>
        <taxon>Trichostrongylidae</taxon>
        <taxon>Teladorsagia</taxon>
    </lineage>
</organism>